<evidence type="ECO:0000313" key="2">
    <source>
        <dbReference type="Proteomes" id="UP000289784"/>
    </source>
</evidence>
<name>A0A4Q1JSN9_9GAMM</name>
<protein>
    <submittedName>
        <fullName evidence="1">Uncharacterized protein</fullName>
    </submittedName>
</protein>
<keyword evidence="2" id="KW-1185">Reference proteome</keyword>
<accession>A0A4Q1JSN9</accession>
<comment type="caution">
    <text evidence="1">The sequence shown here is derived from an EMBL/GenBank/DDBJ whole genome shotgun (WGS) entry which is preliminary data.</text>
</comment>
<dbReference type="EMBL" id="SAWZ01000013">
    <property type="protein sequence ID" value="RXQ99891.1"/>
    <property type="molecule type" value="Genomic_DNA"/>
</dbReference>
<dbReference type="Proteomes" id="UP000289784">
    <property type="component" value="Unassembled WGS sequence"/>
</dbReference>
<evidence type="ECO:0000313" key="1">
    <source>
        <dbReference type="EMBL" id="RXQ99891.1"/>
    </source>
</evidence>
<proteinExistence type="predicted"/>
<gene>
    <name evidence="1" type="ORF">EPA99_17350</name>
</gene>
<sequence length="82" mass="9332">MPWRVSHALGPLKALSFRTQVKPVLKAACKSHVKSEGSHKRRGRRFKRYLSRIACDLPDALCLRIAQDCWSDLDQRGSRSAL</sequence>
<organism evidence="1 2">
    <name type="scientific">Pseudoxanthomonas composti</name>
    <dbReference type="NCBI Taxonomy" id="2137479"/>
    <lineage>
        <taxon>Bacteria</taxon>
        <taxon>Pseudomonadati</taxon>
        <taxon>Pseudomonadota</taxon>
        <taxon>Gammaproteobacteria</taxon>
        <taxon>Lysobacterales</taxon>
        <taxon>Lysobacteraceae</taxon>
        <taxon>Pseudoxanthomonas</taxon>
    </lineage>
</organism>
<dbReference type="RefSeq" id="WP_129472518.1">
    <property type="nucleotide sequence ID" value="NZ_SAWZ01000013.1"/>
</dbReference>
<reference evidence="1 2" key="1">
    <citation type="submission" date="2019-01" db="EMBL/GenBank/DDBJ databases">
        <title>Pseudoxanthomonas composti sp. nov., isolated from compost.</title>
        <authorList>
            <person name="Yang G."/>
        </authorList>
    </citation>
    <scope>NUCLEOTIDE SEQUENCE [LARGE SCALE GENOMIC DNA]</scope>
    <source>
        <strain evidence="1 2">GSS15</strain>
    </source>
</reference>
<dbReference type="AlphaFoldDB" id="A0A4Q1JSN9"/>